<accession>A0A446BKR6</accession>
<sequence length="811" mass="82647">MGVLHGQLDRAGLVASLVIGLFRDVADRHRGLEYHARSDVGACIRGRLDDAGRLISLRGVSLEFGLAGGLGACSVVARARLHILVVHGGLDSGLGRGGRALRGDRDLLVEWRRLLASAKHRIASEARLAPPSTASEAKLAASEARLAPALGCLLDCLGSALNRLLDRLCSALGCLLDCLGRALNRLLDRLGSARGGLPRSLGGLGGLLHERAVELRGGVAGGQLPGGDLLQAGELLGGRGGRLHGGVLNVGGGELGGLEGRVGDDVGLEVGLPLVEAALEQVVLGPVLVGDAVHPGPLHADALQREVADVLEDGEVRLGGLGDGGAQLGLVALAPRAHGLRLLLDGQAGAAHQQDNLLLGVVAGRGAAVDGPDDVQDGAAERHELRDGLNLQLLEQRLARNARVAPQHALGDLVHALVDLGGTLSRRSAATVSRALRRTSLSCSSSSASGGGTGSMVARVRPAWAVALLLFSLAAAAGGGVADDAADVAETDTAGLAKEDAVSVDTLGAASVDGGGGGFGTDFLPVLWRPSRLLILTSWGSTFSARADGAVEEGVGLVPGPGERGHDGAAREGGGGAVAVPQAWLGVAVRGQQQLVVGLQRVGPRDVVVGAGGGRDAADVRGEALVVAGAGEAAVLVDLRLHGLVPLGAAEGLDLLQARAAVLLRVVPAGREDALVDGVVVGSHQVDVGRRVRVVVGLDVRGDGAFQLQASSEPGHRRRMVRMVYQHGATKGSAGCPGLAYLAAMLRVRASIPGPRGLAVRRGRRARPFKDDLAAPLMPLMTWVPWVPWLLSAAWATALESSMTRSTSAPG</sequence>
<name>A0A446BKR6_9PEZI</name>
<gene>
    <name evidence="1" type="ORF">TT172_LOCUS5509</name>
</gene>
<dbReference type="AlphaFoldDB" id="A0A446BKR6"/>
<dbReference type="EMBL" id="OUUZ01000009">
    <property type="protein sequence ID" value="SPQ23090.1"/>
    <property type="molecule type" value="Genomic_DNA"/>
</dbReference>
<protein>
    <submittedName>
        <fullName evidence="1">9b8968d5-b4cb-4555-ada2-55568f881210</fullName>
    </submittedName>
</protein>
<dbReference type="Proteomes" id="UP000289323">
    <property type="component" value="Unassembled WGS sequence"/>
</dbReference>
<reference evidence="1 2" key="1">
    <citation type="submission" date="2018-04" db="EMBL/GenBank/DDBJ databases">
        <authorList>
            <person name="Huttner S."/>
            <person name="Dainat J."/>
        </authorList>
    </citation>
    <scope>NUCLEOTIDE SEQUENCE [LARGE SCALE GENOMIC DNA]</scope>
</reference>
<evidence type="ECO:0000313" key="1">
    <source>
        <dbReference type="EMBL" id="SPQ23090.1"/>
    </source>
</evidence>
<proteinExistence type="predicted"/>
<evidence type="ECO:0000313" key="2">
    <source>
        <dbReference type="Proteomes" id="UP000289323"/>
    </source>
</evidence>
<organism evidence="1 2">
    <name type="scientific">Thermothielavioides terrestris</name>
    <dbReference type="NCBI Taxonomy" id="2587410"/>
    <lineage>
        <taxon>Eukaryota</taxon>
        <taxon>Fungi</taxon>
        <taxon>Dikarya</taxon>
        <taxon>Ascomycota</taxon>
        <taxon>Pezizomycotina</taxon>
        <taxon>Sordariomycetes</taxon>
        <taxon>Sordariomycetidae</taxon>
        <taxon>Sordariales</taxon>
        <taxon>Chaetomiaceae</taxon>
        <taxon>Thermothielavioides</taxon>
    </lineage>
</organism>